<dbReference type="GO" id="GO:0005840">
    <property type="term" value="C:ribosome"/>
    <property type="evidence" value="ECO:0007669"/>
    <property type="project" value="UniProtKB-KW"/>
</dbReference>
<proteinExistence type="inferred from homology"/>
<evidence type="ECO:0000313" key="7">
    <source>
        <dbReference type="Proteomes" id="UP001530400"/>
    </source>
</evidence>
<evidence type="ECO:0008006" key="8">
    <source>
        <dbReference type="Google" id="ProtNLM"/>
    </source>
</evidence>
<evidence type="ECO:0000256" key="3">
    <source>
        <dbReference type="ARBA" id="ARBA00023274"/>
    </source>
</evidence>
<dbReference type="InterPro" id="IPR047867">
    <property type="entry name" value="Ribosomal_uL22_bac/org-type"/>
</dbReference>
<dbReference type="AlphaFoldDB" id="A0ABD3P3B1"/>
<evidence type="ECO:0000256" key="5">
    <source>
        <dbReference type="SAM" id="Coils"/>
    </source>
</evidence>
<name>A0ABD3P3B1_9STRA</name>
<dbReference type="PANTHER" id="PTHR13501">
    <property type="entry name" value="CHLOROPLAST 50S RIBOSOMAL PROTEIN L22-RELATED"/>
    <property type="match status" value="1"/>
</dbReference>
<comment type="caution">
    <text evidence="6">The sequence shown here is derived from an EMBL/GenBank/DDBJ whole genome shotgun (WGS) entry which is preliminary data.</text>
</comment>
<feature type="coiled-coil region" evidence="5">
    <location>
        <begin position="267"/>
        <end position="307"/>
    </location>
</feature>
<dbReference type="Gene3D" id="3.90.470.10">
    <property type="entry name" value="Ribosomal protein L22/L17"/>
    <property type="match status" value="1"/>
</dbReference>
<reference evidence="6 7" key="1">
    <citation type="submission" date="2024-10" db="EMBL/GenBank/DDBJ databases">
        <title>Updated reference genomes for cyclostephanoid diatoms.</title>
        <authorList>
            <person name="Roberts W.R."/>
            <person name="Alverson A.J."/>
        </authorList>
    </citation>
    <scope>NUCLEOTIDE SEQUENCE [LARGE SCALE GENOMIC DNA]</scope>
    <source>
        <strain evidence="6 7">AJA010-31</strain>
    </source>
</reference>
<keyword evidence="2 4" id="KW-0689">Ribosomal protein</keyword>
<accession>A0ABD3P3B1</accession>
<dbReference type="InterPro" id="IPR001063">
    <property type="entry name" value="Ribosomal_uL22"/>
</dbReference>
<comment type="similarity">
    <text evidence="1 4">Belongs to the universal ribosomal protein uL22 family.</text>
</comment>
<evidence type="ECO:0000256" key="4">
    <source>
        <dbReference type="RuleBase" id="RU004005"/>
    </source>
</evidence>
<dbReference type="Proteomes" id="UP001530400">
    <property type="component" value="Unassembled WGS sequence"/>
</dbReference>
<dbReference type="GO" id="GO:1990904">
    <property type="term" value="C:ribonucleoprotein complex"/>
    <property type="evidence" value="ECO:0007669"/>
    <property type="project" value="UniProtKB-KW"/>
</dbReference>
<dbReference type="EMBL" id="JALLPJ020000826">
    <property type="protein sequence ID" value="KAL3781951.1"/>
    <property type="molecule type" value="Genomic_DNA"/>
</dbReference>
<evidence type="ECO:0000313" key="6">
    <source>
        <dbReference type="EMBL" id="KAL3781951.1"/>
    </source>
</evidence>
<sequence length="311" mass="35099">MASALASRMSRLAISSKKLLTPAQYRPVVSLIKTLDDNNIILGRYSPAAPSSMVPTTSICDVGIRSLSSVATHRVISGAVSGDFGATASLPPLITQKQAENFAAFTYANRHQKVKPFIFKRRRNQLKTYIGNEKDIRHSPWRMNLVCQFAAGQTVPEALKQLMFCQKKHAPTVAKVIRRTANLADIRHGLQPSVLEVAECFATHGKHLKRLKIMGRGRSTMLNPPRRSGKKLRRFSHIRLVLREIDFPAKLVESQTINQKRKWLNRLAIARDDYEKSQVEKKELAELEAKAAELEAARRKRLEDEEAQKKE</sequence>
<evidence type="ECO:0000256" key="2">
    <source>
        <dbReference type="ARBA" id="ARBA00022980"/>
    </source>
</evidence>
<keyword evidence="5" id="KW-0175">Coiled coil</keyword>
<dbReference type="InterPro" id="IPR036394">
    <property type="entry name" value="Ribosomal_uL22_sf"/>
</dbReference>
<gene>
    <name evidence="6" type="ORF">ACHAWO_002671</name>
</gene>
<dbReference type="PANTHER" id="PTHR13501:SF10">
    <property type="entry name" value="LARGE RIBOSOMAL SUBUNIT PROTEIN UL22M"/>
    <property type="match status" value="1"/>
</dbReference>
<organism evidence="6 7">
    <name type="scientific">Cyclotella atomus</name>
    <dbReference type="NCBI Taxonomy" id="382360"/>
    <lineage>
        <taxon>Eukaryota</taxon>
        <taxon>Sar</taxon>
        <taxon>Stramenopiles</taxon>
        <taxon>Ochrophyta</taxon>
        <taxon>Bacillariophyta</taxon>
        <taxon>Coscinodiscophyceae</taxon>
        <taxon>Thalassiosirophycidae</taxon>
        <taxon>Stephanodiscales</taxon>
        <taxon>Stephanodiscaceae</taxon>
        <taxon>Cyclotella</taxon>
    </lineage>
</organism>
<evidence type="ECO:0000256" key="1">
    <source>
        <dbReference type="ARBA" id="ARBA00009451"/>
    </source>
</evidence>
<keyword evidence="7" id="KW-1185">Reference proteome</keyword>
<dbReference type="Pfam" id="PF00237">
    <property type="entry name" value="Ribosomal_L22"/>
    <property type="match status" value="1"/>
</dbReference>
<protein>
    <recommendedName>
        <fullName evidence="8">50S ribosomal protein L22, chloroplastic</fullName>
    </recommendedName>
</protein>
<dbReference type="SUPFAM" id="SSF54843">
    <property type="entry name" value="Ribosomal protein L22"/>
    <property type="match status" value="1"/>
</dbReference>
<keyword evidence="3 4" id="KW-0687">Ribonucleoprotein</keyword>